<dbReference type="AlphaFoldDB" id="A0A9P6JFX2"/>
<dbReference type="Pfam" id="PF20147">
    <property type="entry name" value="Crinkler"/>
    <property type="match status" value="1"/>
</dbReference>
<comment type="caution">
    <text evidence="5">The sequence shown here is derived from an EMBL/GenBank/DDBJ whole genome shotgun (WGS) entry which is preliminary data.</text>
</comment>
<accession>A0A9P6JFX2</accession>
<dbReference type="GO" id="GO:0005576">
    <property type="term" value="C:extracellular region"/>
    <property type="evidence" value="ECO:0007669"/>
    <property type="project" value="UniProtKB-SubCell"/>
</dbReference>
<gene>
    <name evidence="5" type="ORF">BGZ65_010832</name>
</gene>
<protein>
    <recommendedName>
        <fullName evidence="4">Crinkler effector protein N-terminal domain-containing protein</fullName>
    </recommendedName>
</protein>
<dbReference type="Proteomes" id="UP000749646">
    <property type="component" value="Unassembled WGS sequence"/>
</dbReference>
<evidence type="ECO:0000256" key="2">
    <source>
        <dbReference type="ARBA" id="ARBA00004613"/>
    </source>
</evidence>
<dbReference type="GO" id="GO:0043657">
    <property type="term" value="C:host cell"/>
    <property type="evidence" value="ECO:0007669"/>
    <property type="project" value="UniProtKB-SubCell"/>
</dbReference>
<proteinExistence type="predicted"/>
<dbReference type="EMBL" id="JAAAHW010004908">
    <property type="protein sequence ID" value="KAF9970837.1"/>
    <property type="molecule type" value="Genomic_DNA"/>
</dbReference>
<evidence type="ECO:0000313" key="6">
    <source>
        <dbReference type="Proteomes" id="UP000749646"/>
    </source>
</evidence>
<sequence>MANDLTIWCMVDGESTPFSVKAKSTESVDDLKNIIKGKKENAFNDVDSKDLTLWKNVKFDLGQLQANDKMELDEPMTRLNKVFTKQPDDTISIIVERPPPAKAYAEGWPMLYISDAIKLVGKSDAELAGQICEPFFALNRDILTTADLKKMVNKLFE</sequence>
<organism evidence="5 6">
    <name type="scientific">Modicella reniformis</name>
    <dbReference type="NCBI Taxonomy" id="1440133"/>
    <lineage>
        <taxon>Eukaryota</taxon>
        <taxon>Fungi</taxon>
        <taxon>Fungi incertae sedis</taxon>
        <taxon>Mucoromycota</taxon>
        <taxon>Mortierellomycotina</taxon>
        <taxon>Mortierellomycetes</taxon>
        <taxon>Mortierellales</taxon>
        <taxon>Mortierellaceae</taxon>
        <taxon>Modicella</taxon>
    </lineage>
</organism>
<keyword evidence="3" id="KW-0964">Secreted</keyword>
<evidence type="ECO:0000313" key="5">
    <source>
        <dbReference type="EMBL" id="KAF9970837.1"/>
    </source>
</evidence>
<reference evidence="5" key="1">
    <citation type="journal article" date="2020" name="Fungal Divers.">
        <title>Resolving the Mortierellaceae phylogeny through synthesis of multi-gene phylogenetics and phylogenomics.</title>
        <authorList>
            <person name="Vandepol N."/>
            <person name="Liber J."/>
            <person name="Desiro A."/>
            <person name="Na H."/>
            <person name="Kennedy M."/>
            <person name="Barry K."/>
            <person name="Grigoriev I.V."/>
            <person name="Miller A.N."/>
            <person name="O'Donnell K."/>
            <person name="Stajich J.E."/>
            <person name="Bonito G."/>
        </authorList>
    </citation>
    <scope>NUCLEOTIDE SEQUENCE</scope>
    <source>
        <strain evidence="5">MES-2147</strain>
    </source>
</reference>
<dbReference type="OrthoDB" id="2673191at2759"/>
<dbReference type="InterPro" id="IPR045379">
    <property type="entry name" value="Crinkler_N"/>
</dbReference>
<evidence type="ECO:0000256" key="1">
    <source>
        <dbReference type="ARBA" id="ARBA00004340"/>
    </source>
</evidence>
<evidence type="ECO:0000256" key="3">
    <source>
        <dbReference type="ARBA" id="ARBA00022525"/>
    </source>
</evidence>
<keyword evidence="6" id="KW-1185">Reference proteome</keyword>
<comment type="subcellular location">
    <subcellularLocation>
        <location evidence="1">Host cell</location>
    </subcellularLocation>
    <subcellularLocation>
        <location evidence="2">Secreted</location>
    </subcellularLocation>
</comment>
<feature type="domain" description="Crinkler effector protein N-terminal" evidence="4">
    <location>
        <begin position="5"/>
        <end position="96"/>
    </location>
</feature>
<evidence type="ECO:0000259" key="4">
    <source>
        <dbReference type="Pfam" id="PF20147"/>
    </source>
</evidence>
<name>A0A9P6JFX2_9FUNG</name>
<feature type="non-terminal residue" evidence="5">
    <location>
        <position position="157"/>
    </location>
</feature>